<evidence type="ECO:0000313" key="8">
    <source>
        <dbReference type="EMBL" id="MEB3031862.1"/>
    </source>
</evidence>
<evidence type="ECO:0000256" key="3">
    <source>
        <dbReference type="ARBA" id="ARBA00022832"/>
    </source>
</evidence>
<keyword evidence="4" id="KW-0443">Lipid metabolism</keyword>
<dbReference type="PANTHER" id="PTHR11941">
    <property type="entry name" value="ENOYL-COA HYDRATASE-RELATED"/>
    <property type="match status" value="1"/>
</dbReference>
<gene>
    <name evidence="8" type="ORF">KV113_09855</name>
</gene>
<dbReference type="InterPro" id="IPR001753">
    <property type="entry name" value="Enoyl-CoA_hydra/iso"/>
</dbReference>
<comment type="similarity">
    <text evidence="2 7">Belongs to the enoyl-CoA hydratase/isomerase family.</text>
</comment>
<dbReference type="EMBL" id="JAYJJU010000007">
    <property type="protein sequence ID" value="MEB3031862.1"/>
    <property type="molecule type" value="Genomic_DNA"/>
</dbReference>
<dbReference type="Gene3D" id="3.90.226.10">
    <property type="entry name" value="2-enoyl-CoA Hydratase, Chain A, domain 1"/>
    <property type="match status" value="1"/>
</dbReference>
<comment type="caution">
    <text evidence="8">The sequence shown here is derived from an EMBL/GenBank/DDBJ whole genome shotgun (WGS) entry which is preliminary data.</text>
</comment>
<name>A0ABU5XV48_9MYCO</name>
<keyword evidence="9" id="KW-1185">Reference proteome</keyword>
<dbReference type="InterPro" id="IPR029045">
    <property type="entry name" value="ClpP/crotonase-like_dom_sf"/>
</dbReference>
<comment type="catalytic activity">
    <reaction evidence="5">
        <text>a (3S)-3-hydroxyacyl-CoA = a (2E)-enoyl-CoA + H2O</text>
        <dbReference type="Rhea" id="RHEA:16105"/>
        <dbReference type="ChEBI" id="CHEBI:15377"/>
        <dbReference type="ChEBI" id="CHEBI:57318"/>
        <dbReference type="ChEBI" id="CHEBI:58856"/>
        <dbReference type="EC" id="4.2.1.17"/>
    </reaction>
</comment>
<dbReference type="RefSeq" id="WP_329780016.1">
    <property type="nucleotide sequence ID" value="NZ_JAYJJU010000007.1"/>
</dbReference>
<evidence type="ECO:0000256" key="5">
    <source>
        <dbReference type="ARBA" id="ARBA00023709"/>
    </source>
</evidence>
<sequence>MTDPAAGDVVLTDVSKNVATITLNRPGRRNALSSEVIRGLLDSFAAAKSDDGVRVVVVTGAGDKAFCAGGDLGGGAAPATFAEAHAARGAVADVFRAVYALGKPTIAKVRGYALAGGFGIALMCDFVVAADDAVFGTPEINVGMYPMMITAPMLRSMAPKVALDLQLTGRRVSAEEGHRLGFVTEVVAPDRLDEAVAERADVLASKPGAIMALGRDAFYRVLDQSMEDALAYLHGSLSLVMQTEDHREGIKAFLEKRAPVWTGQ</sequence>
<dbReference type="Pfam" id="PF00378">
    <property type="entry name" value="ECH_1"/>
    <property type="match status" value="1"/>
</dbReference>
<dbReference type="PROSITE" id="PS00166">
    <property type="entry name" value="ENOYL_COA_HYDRATASE"/>
    <property type="match status" value="1"/>
</dbReference>
<keyword evidence="3" id="KW-0276">Fatty acid metabolism</keyword>
<proteinExistence type="inferred from homology"/>
<evidence type="ECO:0000256" key="6">
    <source>
        <dbReference type="ARBA" id="ARBA00023717"/>
    </source>
</evidence>
<evidence type="ECO:0000256" key="1">
    <source>
        <dbReference type="ARBA" id="ARBA00002994"/>
    </source>
</evidence>
<organism evidence="8 9">
    <name type="scientific">[Mycobacterium] nativiensis</name>
    <dbReference type="NCBI Taxonomy" id="2855503"/>
    <lineage>
        <taxon>Bacteria</taxon>
        <taxon>Bacillati</taxon>
        <taxon>Actinomycetota</taxon>
        <taxon>Actinomycetes</taxon>
        <taxon>Mycobacteriales</taxon>
        <taxon>Mycobacteriaceae</taxon>
        <taxon>Mycolicibacter</taxon>
    </lineage>
</organism>
<dbReference type="InterPro" id="IPR018376">
    <property type="entry name" value="Enoyl-CoA_hyd/isom_CS"/>
</dbReference>
<evidence type="ECO:0000256" key="2">
    <source>
        <dbReference type="ARBA" id="ARBA00005254"/>
    </source>
</evidence>
<reference evidence="8 9" key="1">
    <citation type="submission" date="2023-12" db="EMBL/GenBank/DDBJ databases">
        <title>Description of new species of Mycobacterium terrae complex isolated from sewage at the Sao Paulo Zoological Park Foundation in Brazil.</title>
        <authorList>
            <person name="Romagnoli C.L."/>
            <person name="Conceicao E.C."/>
            <person name="Machado E."/>
            <person name="Barreto L.B.P.F."/>
            <person name="Sharma A."/>
            <person name="Silva N.M."/>
            <person name="Marques L.E."/>
            <person name="Juliana M.A."/>
            <person name="Lourenco M.C.S."/>
            <person name="Digiampietri L.A."/>
            <person name="Suffys P.N."/>
            <person name="Viana-Niero C."/>
        </authorList>
    </citation>
    <scope>NUCLEOTIDE SEQUENCE [LARGE SCALE GENOMIC DNA]</scope>
    <source>
        <strain evidence="8 9">MYC340</strain>
    </source>
</reference>
<comment type="catalytic activity">
    <reaction evidence="6">
        <text>a 4-saturated-(3S)-3-hydroxyacyl-CoA = a (3E)-enoyl-CoA + H2O</text>
        <dbReference type="Rhea" id="RHEA:20724"/>
        <dbReference type="ChEBI" id="CHEBI:15377"/>
        <dbReference type="ChEBI" id="CHEBI:58521"/>
        <dbReference type="ChEBI" id="CHEBI:137480"/>
        <dbReference type="EC" id="4.2.1.17"/>
    </reaction>
</comment>
<dbReference type="SUPFAM" id="SSF52096">
    <property type="entry name" value="ClpP/crotonase"/>
    <property type="match status" value="1"/>
</dbReference>
<protein>
    <submittedName>
        <fullName evidence="8">Enoyl-CoA hydratase-related protein</fullName>
    </submittedName>
</protein>
<comment type="function">
    <text evidence="1">Could possibly oxidize fatty acids using specific components.</text>
</comment>
<dbReference type="CDD" id="cd06558">
    <property type="entry name" value="crotonase-like"/>
    <property type="match status" value="1"/>
</dbReference>
<dbReference type="PANTHER" id="PTHR11941:SF54">
    <property type="entry name" value="ENOYL-COA HYDRATASE, MITOCHONDRIAL"/>
    <property type="match status" value="1"/>
</dbReference>
<evidence type="ECO:0000313" key="9">
    <source>
        <dbReference type="Proteomes" id="UP001298593"/>
    </source>
</evidence>
<evidence type="ECO:0000256" key="4">
    <source>
        <dbReference type="ARBA" id="ARBA00023098"/>
    </source>
</evidence>
<dbReference type="Proteomes" id="UP001298593">
    <property type="component" value="Unassembled WGS sequence"/>
</dbReference>
<evidence type="ECO:0000256" key="7">
    <source>
        <dbReference type="RuleBase" id="RU003707"/>
    </source>
</evidence>
<accession>A0ABU5XV48</accession>